<evidence type="ECO:0000259" key="2">
    <source>
        <dbReference type="Pfam" id="PF00339"/>
    </source>
</evidence>
<dbReference type="Gene3D" id="2.60.40.640">
    <property type="match status" value="1"/>
</dbReference>
<dbReference type="EMBL" id="ML995898">
    <property type="protein sequence ID" value="KAF2765197.1"/>
    <property type="molecule type" value="Genomic_DNA"/>
</dbReference>
<dbReference type="GO" id="GO:0005886">
    <property type="term" value="C:plasma membrane"/>
    <property type="evidence" value="ECO:0007669"/>
    <property type="project" value="TreeGrafter"/>
</dbReference>
<gene>
    <name evidence="3" type="ORF">EJ03DRAFT_345806</name>
</gene>
<evidence type="ECO:0000313" key="3">
    <source>
        <dbReference type="EMBL" id="KAF2765197.1"/>
    </source>
</evidence>
<dbReference type="PANTHER" id="PTHR11188:SF166">
    <property type="entry name" value="ARRESTIN (OR S-ANTIGEN), N-TERMINAL DOMAIN PROTEIN (AFU_ORTHOLOGUE AFUA_7G02050)"/>
    <property type="match status" value="1"/>
</dbReference>
<sequence>MSATLLLDQSGNISYTNLDEISGRVVVRCAKSVDIDSITVKLEGDSRTRLMSAGNAEQRPKPQLEVHKILYRVQTVFPPANVIYGRENGASGKAAYTLPPGQHEYPFRFKIPFNNSCAAERMQMPTVSLSSGLEFNKPAPQHVKKTLPPTLSGFPGEAEIRYFVKATVGRRSMFKENPRAYVPFNFLPIEPPRPPATGAEIYARQKHSFSQYPAEPTKGHKMKEIFGMGKGGADDKARSDAPYVSIDARLPEPAILTCTKEIPLRLVLKKLNQSSDTVYLNSLQILLIGNTLVRAHEVFRKESRSWIIVSKSNMSVPIGLPTDAVDSEAVIDDGLWRGQPLPNTVAPSFETCNLSRDYELDIRVGLSYSGSASSSSKAQNIVLPLRLQTLVYSGIAPPPELLQAMEEARTHPKPVAAKPTVNIPDPTSEKLRMETRQSGFGSQQVPPTPIESPVPGSSHPVPAMPPRPGGAVSGGDAGPPVYEDAPPSYEDVIAMSGDVRPMLQSERPQYEVPPAGEDEALRRDEKRGWV</sequence>
<name>A0A6G1KX76_9PEZI</name>
<reference evidence="3" key="1">
    <citation type="journal article" date="2020" name="Stud. Mycol.">
        <title>101 Dothideomycetes genomes: a test case for predicting lifestyles and emergence of pathogens.</title>
        <authorList>
            <person name="Haridas S."/>
            <person name="Albert R."/>
            <person name="Binder M."/>
            <person name="Bloem J."/>
            <person name="Labutti K."/>
            <person name="Salamov A."/>
            <person name="Andreopoulos B."/>
            <person name="Baker S."/>
            <person name="Barry K."/>
            <person name="Bills G."/>
            <person name="Bluhm B."/>
            <person name="Cannon C."/>
            <person name="Castanera R."/>
            <person name="Culley D."/>
            <person name="Daum C."/>
            <person name="Ezra D."/>
            <person name="Gonzalez J."/>
            <person name="Henrissat B."/>
            <person name="Kuo A."/>
            <person name="Liang C."/>
            <person name="Lipzen A."/>
            <person name="Lutzoni F."/>
            <person name="Magnuson J."/>
            <person name="Mondo S."/>
            <person name="Nolan M."/>
            <person name="Ohm R."/>
            <person name="Pangilinan J."/>
            <person name="Park H.-J."/>
            <person name="Ramirez L."/>
            <person name="Alfaro M."/>
            <person name="Sun H."/>
            <person name="Tritt A."/>
            <person name="Yoshinaga Y."/>
            <person name="Zwiers L.-H."/>
            <person name="Turgeon B."/>
            <person name="Goodwin S."/>
            <person name="Spatafora J."/>
            <person name="Crous P."/>
            <person name="Grigoriev I."/>
        </authorList>
    </citation>
    <scope>NUCLEOTIDE SEQUENCE</scope>
    <source>
        <strain evidence="3">CBS 116005</strain>
    </source>
</reference>
<dbReference type="Proteomes" id="UP000799436">
    <property type="component" value="Unassembled WGS sequence"/>
</dbReference>
<dbReference type="GO" id="GO:0031625">
    <property type="term" value="F:ubiquitin protein ligase binding"/>
    <property type="evidence" value="ECO:0007669"/>
    <property type="project" value="TreeGrafter"/>
</dbReference>
<dbReference type="GO" id="GO:0070086">
    <property type="term" value="P:ubiquitin-dependent endocytosis"/>
    <property type="evidence" value="ECO:0007669"/>
    <property type="project" value="TreeGrafter"/>
</dbReference>
<dbReference type="AlphaFoldDB" id="A0A6G1KX76"/>
<dbReference type="PANTHER" id="PTHR11188">
    <property type="entry name" value="ARRESTIN DOMAIN CONTAINING PROTEIN"/>
    <property type="match status" value="1"/>
</dbReference>
<dbReference type="Pfam" id="PF00339">
    <property type="entry name" value="Arrestin_N"/>
    <property type="match status" value="1"/>
</dbReference>
<organism evidence="3 4">
    <name type="scientific">Teratosphaeria nubilosa</name>
    <dbReference type="NCBI Taxonomy" id="161662"/>
    <lineage>
        <taxon>Eukaryota</taxon>
        <taxon>Fungi</taxon>
        <taxon>Dikarya</taxon>
        <taxon>Ascomycota</taxon>
        <taxon>Pezizomycotina</taxon>
        <taxon>Dothideomycetes</taxon>
        <taxon>Dothideomycetidae</taxon>
        <taxon>Mycosphaerellales</taxon>
        <taxon>Teratosphaeriaceae</taxon>
        <taxon>Teratosphaeria</taxon>
    </lineage>
</organism>
<feature type="compositionally biased region" description="Polar residues" evidence="1">
    <location>
        <begin position="436"/>
        <end position="445"/>
    </location>
</feature>
<feature type="compositionally biased region" description="Basic and acidic residues" evidence="1">
    <location>
        <begin position="519"/>
        <end position="530"/>
    </location>
</feature>
<feature type="domain" description="Arrestin-like N-terminal" evidence="2">
    <location>
        <begin position="7"/>
        <end position="177"/>
    </location>
</feature>
<dbReference type="InterPro" id="IPR014756">
    <property type="entry name" value="Ig_E-set"/>
</dbReference>
<evidence type="ECO:0000313" key="4">
    <source>
        <dbReference type="Proteomes" id="UP000799436"/>
    </source>
</evidence>
<keyword evidence="4" id="KW-1185">Reference proteome</keyword>
<dbReference type="OrthoDB" id="3365616at2759"/>
<dbReference type="InterPro" id="IPR011021">
    <property type="entry name" value="Arrestin-like_N"/>
</dbReference>
<dbReference type="SUPFAM" id="SSF81296">
    <property type="entry name" value="E set domains"/>
    <property type="match status" value="1"/>
</dbReference>
<dbReference type="GO" id="GO:0030674">
    <property type="term" value="F:protein-macromolecule adaptor activity"/>
    <property type="evidence" value="ECO:0007669"/>
    <property type="project" value="TreeGrafter"/>
</dbReference>
<feature type="region of interest" description="Disordered" evidence="1">
    <location>
        <begin position="409"/>
        <end position="428"/>
    </location>
</feature>
<evidence type="ECO:0000256" key="1">
    <source>
        <dbReference type="SAM" id="MobiDB-lite"/>
    </source>
</evidence>
<feature type="region of interest" description="Disordered" evidence="1">
    <location>
        <begin position="434"/>
        <end position="530"/>
    </location>
</feature>
<dbReference type="CDD" id="cd22952">
    <property type="entry name" value="ART10-like"/>
    <property type="match status" value="1"/>
</dbReference>
<protein>
    <recommendedName>
        <fullName evidence="2">Arrestin-like N-terminal domain-containing protein</fullName>
    </recommendedName>
</protein>
<dbReference type="GO" id="GO:0005829">
    <property type="term" value="C:cytosol"/>
    <property type="evidence" value="ECO:0007669"/>
    <property type="project" value="TreeGrafter"/>
</dbReference>
<proteinExistence type="predicted"/>
<dbReference type="InterPro" id="IPR050357">
    <property type="entry name" value="Arrestin_domain-protein"/>
</dbReference>
<dbReference type="InterPro" id="IPR014752">
    <property type="entry name" value="Arrestin-like_C"/>
</dbReference>
<accession>A0A6G1KX76</accession>